<keyword evidence="1" id="KW-0227">DNA damage</keyword>
<keyword evidence="3" id="KW-0234">DNA repair</keyword>
<feature type="domain" description="Uracil-DNA glycosylase-like" evidence="4">
    <location>
        <begin position="4"/>
        <end position="162"/>
    </location>
</feature>
<evidence type="ECO:0000256" key="2">
    <source>
        <dbReference type="ARBA" id="ARBA00022801"/>
    </source>
</evidence>
<evidence type="ECO:0000313" key="5">
    <source>
        <dbReference type="EMBL" id="NID14588.1"/>
    </source>
</evidence>
<proteinExistence type="predicted"/>
<dbReference type="GO" id="GO:0004844">
    <property type="term" value="F:uracil DNA N-glycosylase activity"/>
    <property type="evidence" value="ECO:0007669"/>
    <property type="project" value="TreeGrafter"/>
</dbReference>
<keyword evidence="2 5" id="KW-0378">Hydrolase</keyword>
<dbReference type="SMART" id="SM00986">
    <property type="entry name" value="UDG"/>
    <property type="match status" value="1"/>
</dbReference>
<dbReference type="GO" id="GO:0008263">
    <property type="term" value="F:pyrimidine-specific mismatch base pair DNA N-glycosylase activity"/>
    <property type="evidence" value="ECO:0007669"/>
    <property type="project" value="TreeGrafter"/>
</dbReference>
<dbReference type="AlphaFoldDB" id="A0A7X5QSH0"/>
<evidence type="ECO:0000256" key="1">
    <source>
        <dbReference type="ARBA" id="ARBA00022763"/>
    </source>
</evidence>
<evidence type="ECO:0000256" key="3">
    <source>
        <dbReference type="ARBA" id="ARBA00023204"/>
    </source>
</evidence>
<dbReference type="SUPFAM" id="SSF52141">
    <property type="entry name" value="Uracil-DNA glycosylase-like"/>
    <property type="match status" value="1"/>
</dbReference>
<evidence type="ECO:0000259" key="4">
    <source>
        <dbReference type="SMART" id="SM00986"/>
    </source>
</evidence>
<dbReference type="GO" id="GO:0006285">
    <property type="term" value="P:base-excision repair, AP site formation"/>
    <property type="evidence" value="ECO:0007669"/>
    <property type="project" value="InterPro"/>
</dbReference>
<dbReference type="EC" id="3.2.2.28" evidence="5"/>
<dbReference type="InterPro" id="IPR036895">
    <property type="entry name" value="Uracil-DNA_glycosylase-like_sf"/>
</dbReference>
<sequence length="174" mass="18763">MTLPDILAPGLSAVFCGINPGQRAACIGQHFAGRGNRFWPALHLAGFTPVQLSPAEDVRLLEYGYGLTTAAPRASRTAAEVNVSELRAGLRDLEAKIRQLKPRVVAFLGKPAWIVHTGKAYFSWGRQTGTFGGSEAWVLPNPSGLNRHFSLVDLARAYRELRVSLSPAADGLPT</sequence>
<dbReference type="CDD" id="cd10028">
    <property type="entry name" value="UDG-F2_TDG_MUG"/>
    <property type="match status" value="1"/>
</dbReference>
<organism evidence="5 6">
    <name type="scientific">Luteibacter yeojuensis</name>
    <dbReference type="NCBI Taxonomy" id="345309"/>
    <lineage>
        <taxon>Bacteria</taxon>
        <taxon>Pseudomonadati</taxon>
        <taxon>Pseudomonadota</taxon>
        <taxon>Gammaproteobacteria</taxon>
        <taxon>Lysobacterales</taxon>
        <taxon>Rhodanobacteraceae</taxon>
        <taxon>Luteibacter</taxon>
    </lineage>
</organism>
<gene>
    <name evidence="5" type="primary">mug</name>
    <name evidence="5" type="ORF">HBF32_03800</name>
</gene>
<dbReference type="InterPro" id="IPR015637">
    <property type="entry name" value="MUG/TDG"/>
</dbReference>
<dbReference type="PANTHER" id="PTHR12159:SF9">
    <property type="entry name" value="G_T MISMATCH-SPECIFIC THYMINE DNA GLYCOSYLASE"/>
    <property type="match status" value="1"/>
</dbReference>
<accession>A0A7X5QSH0</accession>
<dbReference type="Proteomes" id="UP000518878">
    <property type="component" value="Unassembled WGS sequence"/>
</dbReference>
<reference evidence="5 6" key="1">
    <citation type="journal article" date="2006" name="Int. J. Syst. Evol. Microbiol.">
        <title>Dyella yeojuensis sp. nov., isolated from greenhouse soil in Korea.</title>
        <authorList>
            <person name="Kim B.Y."/>
            <person name="Weon H.Y."/>
            <person name="Lee K.H."/>
            <person name="Seok S.J."/>
            <person name="Kwon S.W."/>
            <person name="Go S.J."/>
            <person name="Stackebrandt E."/>
        </authorList>
    </citation>
    <scope>NUCLEOTIDE SEQUENCE [LARGE SCALE GENOMIC DNA]</scope>
    <source>
        <strain evidence="5 6">DSM 17673</strain>
    </source>
</reference>
<comment type="caution">
    <text evidence="5">The sequence shown here is derived from an EMBL/GenBank/DDBJ whole genome shotgun (WGS) entry which is preliminary data.</text>
</comment>
<dbReference type="EMBL" id="JAAQTL010000001">
    <property type="protein sequence ID" value="NID14588.1"/>
    <property type="molecule type" value="Genomic_DNA"/>
</dbReference>
<protein>
    <submittedName>
        <fullName evidence="5">G/U mismatch-specific DNA glycosylase</fullName>
        <ecNumber evidence="5">3.2.2.28</ecNumber>
    </submittedName>
</protein>
<dbReference type="InterPro" id="IPR005122">
    <property type="entry name" value="Uracil-DNA_glycosylase-like"/>
</dbReference>
<name>A0A7X5QSH0_9GAMM</name>
<dbReference type="NCBIfam" id="NF007570">
    <property type="entry name" value="PRK10201.1"/>
    <property type="match status" value="1"/>
</dbReference>
<dbReference type="Gene3D" id="3.40.470.10">
    <property type="entry name" value="Uracil-DNA glycosylase-like domain"/>
    <property type="match status" value="1"/>
</dbReference>
<keyword evidence="6" id="KW-1185">Reference proteome</keyword>
<evidence type="ECO:0000313" key="6">
    <source>
        <dbReference type="Proteomes" id="UP000518878"/>
    </source>
</evidence>
<dbReference type="PANTHER" id="PTHR12159">
    <property type="entry name" value="G/T AND G/U MISMATCH-SPECIFIC DNA GLYCOSYLASE"/>
    <property type="match status" value="1"/>
</dbReference>
<dbReference type="Pfam" id="PF03167">
    <property type="entry name" value="UDG"/>
    <property type="match status" value="1"/>
</dbReference>
<keyword evidence="5" id="KW-0326">Glycosidase</keyword>
<dbReference type="RefSeq" id="WP_166698294.1">
    <property type="nucleotide sequence ID" value="NZ_JAAQTL010000001.1"/>
</dbReference>
<dbReference type="SMART" id="SM00987">
    <property type="entry name" value="UreE_C"/>
    <property type="match status" value="1"/>
</dbReference>